<gene>
    <name evidence="2" type="ORF">SAMN05421642_102184</name>
</gene>
<protein>
    <submittedName>
        <fullName evidence="2">MOSC domain-containing protein YiiM</fullName>
    </submittedName>
</protein>
<accession>A0A239E3R2</accession>
<evidence type="ECO:0000313" key="3">
    <source>
        <dbReference type="Proteomes" id="UP000198327"/>
    </source>
</evidence>
<dbReference type="STRING" id="398843.A3K89_04065"/>
<evidence type="ECO:0000313" key="2">
    <source>
        <dbReference type="EMBL" id="SNS39237.1"/>
    </source>
</evidence>
<dbReference type="OrthoDB" id="9786134at2"/>
<dbReference type="InterPro" id="IPR005302">
    <property type="entry name" value="MoCF_Sase_C"/>
</dbReference>
<dbReference type="RefSeq" id="WP_089243252.1">
    <property type="nucleotide sequence ID" value="NZ_FZOW01000002.1"/>
</dbReference>
<dbReference type="AlphaFoldDB" id="A0A239E3R2"/>
<dbReference type="PANTHER" id="PTHR30212:SF2">
    <property type="entry name" value="PROTEIN YIIM"/>
    <property type="match status" value="1"/>
</dbReference>
<organism evidence="2 3">
    <name type="scientific">Rhodococcoides kyotonense</name>
    <dbReference type="NCBI Taxonomy" id="398843"/>
    <lineage>
        <taxon>Bacteria</taxon>
        <taxon>Bacillati</taxon>
        <taxon>Actinomycetota</taxon>
        <taxon>Actinomycetes</taxon>
        <taxon>Mycobacteriales</taxon>
        <taxon>Nocardiaceae</taxon>
        <taxon>Rhodococcoides</taxon>
    </lineage>
</organism>
<feature type="domain" description="MOSC" evidence="1">
    <location>
        <begin position="30"/>
        <end position="164"/>
    </location>
</feature>
<dbReference type="InterPro" id="IPR052353">
    <property type="entry name" value="Benzoxazolinone_Detox_Enz"/>
</dbReference>
<dbReference type="InterPro" id="IPR011037">
    <property type="entry name" value="Pyrv_Knase-like_insert_dom_sf"/>
</dbReference>
<sequence>MTGRVEAVCVVHADVPLGRRGVGDSAIDKRPVTGPVVIGELGLAGDRSRDTKFHGGIDQAVYAYDDAEARRWASELGRDVPPGWFGENLRTSAVAVTDAVVGSRWRVGTTVLEVTIPRNPCGTFARWTGEPRWVRRFTERGDVGAYLKVIEAGSLAAGDTVVVESVPDHGVTVRDLFEGSDVDGLRRLLETPNLAVKVERDVRAALGIRTKS</sequence>
<dbReference type="Proteomes" id="UP000198327">
    <property type="component" value="Unassembled WGS sequence"/>
</dbReference>
<dbReference type="GO" id="GO:0030170">
    <property type="term" value="F:pyridoxal phosphate binding"/>
    <property type="evidence" value="ECO:0007669"/>
    <property type="project" value="InterPro"/>
</dbReference>
<dbReference type="PANTHER" id="PTHR30212">
    <property type="entry name" value="PROTEIN YIIM"/>
    <property type="match status" value="1"/>
</dbReference>
<keyword evidence="3" id="KW-1185">Reference proteome</keyword>
<dbReference type="SUPFAM" id="SSF50800">
    <property type="entry name" value="PK beta-barrel domain-like"/>
    <property type="match status" value="1"/>
</dbReference>
<dbReference type="GO" id="GO:0030151">
    <property type="term" value="F:molybdenum ion binding"/>
    <property type="evidence" value="ECO:0007669"/>
    <property type="project" value="InterPro"/>
</dbReference>
<dbReference type="Pfam" id="PF03473">
    <property type="entry name" value="MOSC"/>
    <property type="match status" value="1"/>
</dbReference>
<reference evidence="3" key="1">
    <citation type="submission" date="2017-06" db="EMBL/GenBank/DDBJ databases">
        <authorList>
            <person name="Varghese N."/>
            <person name="Submissions S."/>
        </authorList>
    </citation>
    <scope>NUCLEOTIDE SEQUENCE [LARGE SCALE GENOMIC DNA]</scope>
    <source>
        <strain evidence="3">JCM 23211</strain>
    </source>
</reference>
<dbReference type="Gene3D" id="2.40.33.20">
    <property type="entry name" value="PK beta-barrel domain-like"/>
    <property type="match status" value="1"/>
</dbReference>
<dbReference type="GO" id="GO:0003824">
    <property type="term" value="F:catalytic activity"/>
    <property type="evidence" value="ECO:0007669"/>
    <property type="project" value="InterPro"/>
</dbReference>
<name>A0A239E3R2_9NOCA</name>
<proteinExistence type="predicted"/>
<dbReference type="PROSITE" id="PS51340">
    <property type="entry name" value="MOSC"/>
    <property type="match status" value="1"/>
</dbReference>
<evidence type="ECO:0000259" key="1">
    <source>
        <dbReference type="PROSITE" id="PS51340"/>
    </source>
</evidence>
<dbReference type="EMBL" id="FZOW01000002">
    <property type="protein sequence ID" value="SNS39237.1"/>
    <property type="molecule type" value="Genomic_DNA"/>
</dbReference>